<accession>A0A918TD83</accession>
<evidence type="ECO:0000256" key="3">
    <source>
        <dbReference type="ARBA" id="ARBA00023015"/>
    </source>
</evidence>
<dbReference type="InterPro" id="IPR004839">
    <property type="entry name" value="Aminotransferase_I/II_large"/>
</dbReference>
<dbReference type="InterPro" id="IPR015421">
    <property type="entry name" value="PyrdxlP-dep_Trfase_major"/>
</dbReference>
<dbReference type="RefSeq" id="WP_229804378.1">
    <property type="nucleotide sequence ID" value="NZ_BMYJ01000001.1"/>
</dbReference>
<dbReference type="InterPro" id="IPR036388">
    <property type="entry name" value="WH-like_DNA-bd_sf"/>
</dbReference>
<dbReference type="GO" id="GO:0003700">
    <property type="term" value="F:DNA-binding transcription factor activity"/>
    <property type="evidence" value="ECO:0007669"/>
    <property type="project" value="InterPro"/>
</dbReference>
<dbReference type="Gene3D" id="3.40.640.10">
    <property type="entry name" value="Type I PLP-dependent aspartate aminotransferase-like (Major domain)"/>
    <property type="match status" value="1"/>
</dbReference>
<dbReference type="PANTHER" id="PTHR46577:SF1">
    <property type="entry name" value="HTH-TYPE TRANSCRIPTIONAL REGULATORY PROTEIN GABR"/>
    <property type="match status" value="1"/>
</dbReference>
<dbReference type="EMBL" id="BMYJ01000001">
    <property type="protein sequence ID" value="GHC43753.1"/>
    <property type="molecule type" value="Genomic_DNA"/>
</dbReference>
<proteinExistence type="inferred from homology"/>
<keyword evidence="8" id="KW-1185">Reference proteome</keyword>
<dbReference type="SMART" id="SM00345">
    <property type="entry name" value="HTH_GNTR"/>
    <property type="match status" value="1"/>
</dbReference>
<dbReference type="SUPFAM" id="SSF46785">
    <property type="entry name" value="Winged helix' DNA-binding domain"/>
    <property type="match status" value="1"/>
</dbReference>
<comment type="caution">
    <text evidence="7">The sequence shown here is derived from an EMBL/GenBank/DDBJ whole genome shotgun (WGS) entry which is preliminary data.</text>
</comment>
<dbReference type="GO" id="GO:0030170">
    <property type="term" value="F:pyridoxal phosphate binding"/>
    <property type="evidence" value="ECO:0007669"/>
    <property type="project" value="InterPro"/>
</dbReference>
<dbReference type="CDD" id="cd07377">
    <property type="entry name" value="WHTH_GntR"/>
    <property type="match status" value="1"/>
</dbReference>
<dbReference type="Proteomes" id="UP000638981">
    <property type="component" value="Unassembled WGS sequence"/>
</dbReference>
<dbReference type="SUPFAM" id="SSF53383">
    <property type="entry name" value="PLP-dependent transferases"/>
    <property type="match status" value="1"/>
</dbReference>
<dbReference type="Pfam" id="PF00155">
    <property type="entry name" value="Aminotran_1_2"/>
    <property type="match status" value="1"/>
</dbReference>
<comment type="similarity">
    <text evidence="1">In the C-terminal section; belongs to the class-I pyridoxal-phosphate-dependent aminotransferase family.</text>
</comment>
<keyword evidence="3" id="KW-0805">Transcription regulation</keyword>
<evidence type="ECO:0000256" key="1">
    <source>
        <dbReference type="ARBA" id="ARBA00005384"/>
    </source>
</evidence>
<dbReference type="Gene3D" id="1.10.10.10">
    <property type="entry name" value="Winged helix-like DNA-binding domain superfamily/Winged helix DNA-binding domain"/>
    <property type="match status" value="1"/>
</dbReference>
<evidence type="ECO:0000256" key="4">
    <source>
        <dbReference type="ARBA" id="ARBA00023125"/>
    </source>
</evidence>
<dbReference type="PROSITE" id="PS50949">
    <property type="entry name" value="HTH_GNTR"/>
    <property type="match status" value="1"/>
</dbReference>
<protein>
    <submittedName>
        <fullName evidence="7">GntR family transcriptional regulator</fullName>
    </submittedName>
</protein>
<dbReference type="InterPro" id="IPR000524">
    <property type="entry name" value="Tscrpt_reg_HTH_GntR"/>
</dbReference>
<reference evidence="7" key="1">
    <citation type="journal article" date="2014" name="Int. J. Syst. Evol. Microbiol.">
        <title>Complete genome sequence of Corynebacterium casei LMG S-19264T (=DSM 44701T), isolated from a smear-ripened cheese.</title>
        <authorList>
            <consortium name="US DOE Joint Genome Institute (JGI-PGF)"/>
            <person name="Walter F."/>
            <person name="Albersmeier A."/>
            <person name="Kalinowski J."/>
            <person name="Ruckert C."/>
        </authorList>
    </citation>
    <scope>NUCLEOTIDE SEQUENCE</scope>
    <source>
        <strain evidence="7">KCTC 23310</strain>
    </source>
</reference>
<evidence type="ECO:0000256" key="2">
    <source>
        <dbReference type="ARBA" id="ARBA00022898"/>
    </source>
</evidence>
<sequence>MNTIWKPDLAQFDGPKFLALSRALRQAIQSGELSPGHKLPPVRDLAYDLGITPGTVARAYQVATQEGLLSATVGRGTFVAAASPRLGPTQPLYMDMGHLKGQGNFLDLRAPVVPDVGQAAVFSEILAEMSAKMQGEWFDYTSQRDEAPLRAEVVKWLSYRMLGSVTPEDIALTQGGQSAILTILLCCLRGDRPVVLTEELAYPGFRHAARLARADVIGVEMDDQGIIPEALEAVCRKTRAQVLCLTVVAQNPTAARMGAERRAAIAEIARRHDLQVIEDNCYATPEHDLPAMRALIPERCWYIGGFAKTISAALRFGYIVCPTGMGETARLTAQHSFFALSRPLHQMVLALLQSGEAHRIRKAVGAALAERAHALVNHLGAHDLGWQPGLPFMWVRLPSGWRASTFARMAEGQGVLLRSADEYALIHGRAPHAVRLAVNGSLSIAAIEEAGDRLASLLRSPPGESYV</sequence>
<evidence type="ECO:0000259" key="6">
    <source>
        <dbReference type="PROSITE" id="PS50949"/>
    </source>
</evidence>
<name>A0A918TD83_9RHOB</name>
<organism evidence="7 8">
    <name type="scientific">Neogemmobacter tilapiae</name>
    <dbReference type="NCBI Taxonomy" id="875041"/>
    <lineage>
        <taxon>Bacteria</taxon>
        <taxon>Pseudomonadati</taxon>
        <taxon>Pseudomonadota</taxon>
        <taxon>Alphaproteobacteria</taxon>
        <taxon>Rhodobacterales</taxon>
        <taxon>Paracoccaceae</taxon>
        <taxon>Neogemmobacter</taxon>
    </lineage>
</organism>
<dbReference type="CDD" id="cd00609">
    <property type="entry name" value="AAT_like"/>
    <property type="match status" value="1"/>
</dbReference>
<gene>
    <name evidence="7" type="ORF">GCM10007315_01030</name>
</gene>
<keyword evidence="5" id="KW-0804">Transcription</keyword>
<dbReference type="GO" id="GO:0003677">
    <property type="term" value="F:DNA binding"/>
    <property type="evidence" value="ECO:0007669"/>
    <property type="project" value="UniProtKB-KW"/>
</dbReference>
<feature type="domain" description="HTH gntR-type" evidence="6">
    <location>
        <begin position="14"/>
        <end position="82"/>
    </location>
</feature>
<dbReference type="InterPro" id="IPR015424">
    <property type="entry name" value="PyrdxlP-dep_Trfase"/>
</dbReference>
<keyword evidence="4" id="KW-0238">DNA-binding</keyword>
<keyword evidence="2" id="KW-0663">Pyridoxal phosphate</keyword>
<dbReference type="InterPro" id="IPR051446">
    <property type="entry name" value="HTH_trans_reg/aminotransferase"/>
</dbReference>
<dbReference type="AlphaFoldDB" id="A0A918TD83"/>
<reference evidence="7" key="2">
    <citation type="submission" date="2020-09" db="EMBL/GenBank/DDBJ databases">
        <authorList>
            <person name="Sun Q."/>
            <person name="Kim S."/>
        </authorList>
    </citation>
    <scope>NUCLEOTIDE SEQUENCE</scope>
    <source>
        <strain evidence="7">KCTC 23310</strain>
    </source>
</reference>
<evidence type="ECO:0000256" key="5">
    <source>
        <dbReference type="ARBA" id="ARBA00023163"/>
    </source>
</evidence>
<evidence type="ECO:0000313" key="7">
    <source>
        <dbReference type="EMBL" id="GHC43753.1"/>
    </source>
</evidence>
<evidence type="ECO:0000313" key="8">
    <source>
        <dbReference type="Proteomes" id="UP000638981"/>
    </source>
</evidence>
<dbReference type="Pfam" id="PF00392">
    <property type="entry name" value="GntR"/>
    <property type="match status" value="1"/>
</dbReference>
<dbReference type="PANTHER" id="PTHR46577">
    <property type="entry name" value="HTH-TYPE TRANSCRIPTIONAL REGULATORY PROTEIN GABR"/>
    <property type="match status" value="1"/>
</dbReference>
<dbReference type="InterPro" id="IPR036390">
    <property type="entry name" value="WH_DNA-bd_sf"/>
</dbReference>